<sequence>LMTQVMRDKETGVCRGYGFVTFESAHQANLAMSSLNGKHLPGQSIPTDGGKALRVA</sequence>
<dbReference type="RefSeq" id="XP_002956837.1">
    <property type="nucleotide sequence ID" value="XM_002956791.1"/>
</dbReference>
<dbReference type="InterPro" id="IPR035979">
    <property type="entry name" value="RBD_domain_sf"/>
</dbReference>
<dbReference type="KEGG" id="vcn:VOLCADRAFT_35316"/>
<reference evidence="4 5" key="1">
    <citation type="journal article" date="2010" name="Science">
        <title>Genomic analysis of organismal complexity in the multicellular green alga Volvox carteri.</title>
        <authorList>
            <person name="Prochnik S.E."/>
            <person name="Umen J."/>
            <person name="Nedelcu A.M."/>
            <person name="Hallmann A."/>
            <person name="Miller S.M."/>
            <person name="Nishii I."/>
            <person name="Ferris P."/>
            <person name="Kuo A."/>
            <person name="Mitros T."/>
            <person name="Fritz-Laylin L.K."/>
            <person name="Hellsten U."/>
            <person name="Chapman J."/>
            <person name="Simakov O."/>
            <person name="Rensing S.A."/>
            <person name="Terry A."/>
            <person name="Pangilinan J."/>
            <person name="Kapitonov V."/>
            <person name="Jurka J."/>
            <person name="Salamov A."/>
            <person name="Shapiro H."/>
            <person name="Schmutz J."/>
            <person name="Grimwood J."/>
            <person name="Lindquist E."/>
            <person name="Lucas S."/>
            <person name="Grigoriev I.V."/>
            <person name="Schmitt R."/>
            <person name="Kirk D."/>
            <person name="Rokhsar D.S."/>
        </authorList>
    </citation>
    <scope>NUCLEOTIDE SEQUENCE [LARGE SCALE GENOMIC DNA]</scope>
    <source>
        <strain evidence="5">f. Nagariensis / Eve</strain>
    </source>
</reference>
<dbReference type="InParanoid" id="D8UDR4"/>
<keyword evidence="1" id="KW-0694">RNA-binding</keyword>
<feature type="region of interest" description="Disordered" evidence="2">
    <location>
        <begin position="36"/>
        <end position="56"/>
    </location>
</feature>
<dbReference type="GeneID" id="9622557"/>
<dbReference type="GO" id="GO:0003723">
    <property type="term" value="F:RNA binding"/>
    <property type="evidence" value="ECO:0007669"/>
    <property type="project" value="UniProtKB-UniRule"/>
</dbReference>
<feature type="domain" description="RRM" evidence="3">
    <location>
        <begin position="1"/>
        <end position="56"/>
    </location>
</feature>
<proteinExistence type="predicted"/>
<dbReference type="EMBL" id="GL378386">
    <property type="protein sequence ID" value="EFJ42140.1"/>
    <property type="molecule type" value="Genomic_DNA"/>
</dbReference>
<dbReference type="AlphaFoldDB" id="D8UDR4"/>
<dbReference type="InterPro" id="IPR012677">
    <property type="entry name" value="Nucleotide-bd_a/b_plait_sf"/>
</dbReference>
<evidence type="ECO:0000256" key="1">
    <source>
        <dbReference type="PROSITE-ProRule" id="PRU00176"/>
    </source>
</evidence>
<dbReference type="PROSITE" id="PS50102">
    <property type="entry name" value="RRM"/>
    <property type="match status" value="1"/>
</dbReference>
<gene>
    <name evidence="4" type="ORF">VOLCADRAFT_35316</name>
</gene>
<dbReference type="Pfam" id="PF00076">
    <property type="entry name" value="RRM_1"/>
    <property type="match status" value="1"/>
</dbReference>
<feature type="non-terminal residue" evidence="4">
    <location>
        <position position="56"/>
    </location>
</feature>
<evidence type="ECO:0000256" key="2">
    <source>
        <dbReference type="SAM" id="MobiDB-lite"/>
    </source>
</evidence>
<evidence type="ECO:0000313" key="5">
    <source>
        <dbReference type="Proteomes" id="UP000001058"/>
    </source>
</evidence>
<dbReference type="Proteomes" id="UP000001058">
    <property type="component" value="Unassembled WGS sequence"/>
</dbReference>
<protein>
    <recommendedName>
        <fullName evidence="3">RRM domain-containing protein</fullName>
    </recommendedName>
</protein>
<organism evidence="5">
    <name type="scientific">Volvox carteri f. nagariensis</name>
    <dbReference type="NCBI Taxonomy" id="3068"/>
    <lineage>
        <taxon>Eukaryota</taxon>
        <taxon>Viridiplantae</taxon>
        <taxon>Chlorophyta</taxon>
        <taxon>core chlorophytes</taxon>
        <taxon>Chlorophyceae</taxon>
        <taxon>CS clade</taxon>
        <taxon>Chlamydomonadales</taxon>
        <taxon>Volvocaceae</taxon>
        <taxon>Volvox</taxon>
    </lineage>
</organism>
<keyword evidence="5" id="KW-1185">Reference proteome</keyword>
<dbReference type="PANTHER" id="PTHR15241:SF304">
    <property type="entry name" value="RRM DOMAIN-CONTAINING PROTEIN"/>
    <property type="match status" value="1"/>
</dbReference>
<dbReference type="SUPFAM" id="SSF54928">
    <property type="entry name" value="RNA-binding domain, RBD"/>
    <property type="match status" value="1"/>
</dbReference>
<accession>D8UDR4</accession>
<dbReference type="Gene3D" id="3.30.70.330">
    <property type="match status" value="1"/>
</dbReference>
<dbReference type="PANTHER" id="PTHR15241">
    <property type="entry name" value="TRANSFORMER-2-RELATED"/>
    <property type="match status" value="1"/>
</dbReference>
<name>D8UDR4_VOLCA</name>
<dbReference type="OrthoDB" id="439808at2759"/>
<evidence type="ECO:0000259" key="3">
    <source>
        <dbReference type="PROSITE" id="PS50102"/>
    </source>
</evidence>
<dbReference type="InterPro" id="IPR000504">
    <property type="entry name" value="RRM_dom"/>
</dbReference>
<evidence type="ECO:0000313" key="4">
    <source>
        <dbReference type="EMBL" id="EFJ42140.1"/>
    </source>
</evidence>
<feature type="non-terminal residue" evidence="4">
    <location>
        <position position="1"/>
    </location>
</feature>